<dbReference type="PROSITE" id="PS50977">
    <property type="entry name" value="HTH_TETR_2"/>
    <property type="match status" value="1"/>
</dbReference>
<name>A0A1Y2MML9_PSEAH</name>
<keyword evidence="7" id="KW-1185">Reference proteome</keyword>
<dbReference type="Proteomes" id="UP000194360">
    <property type="component" value="Unassembled WGS sequence"/>
</dbReference>
<reference evidence="6 7" key="1">
    <citation type="submission" date="2016-09" db="EMBL/GenBank/DDBJ databases">
        <title>Pseudonocardia autotrophica DSM535, a candidate organism with high potential of specific P450 cytochromes.</title>
        <authorList>
            <person name="Grumaz C."/>
            <person name="Vainshtein Y."/>
            <person name="Kirstahler P."/>
            <person name="Sohn K."/>
        </authorList>
    </citation>
    <scope>NUCLEOTIDE SEQUENCE [LARGE SCALE GENOMIC DNA]</scope>
    <source>
        <strain evidence="6 7">DSM 535</strain>
    </source>
</reference>
<protein>
    <recommendedName>
        <fullName evidence="5">HTH tetR-type domain-containing protein</fullName>
    </recommendedName>
</protein>
<dbReference type="EMBL" id="MIGB01000040">
    <property type="protein sequence ID" value="OSY36351.1"/>
    <property type="molecule type" value="Genomic_DNA"/>
</dbReference>
<proteinExistence type="predicted"/>
<evidence type="ECO:0000256" key="1">
    <source>
        <dbReference type="ARBA" id="ARBA00023015"/>
    </source>
</evidence>
<evidence type="ECO:0000259" key="5">
    <source>
        <dbReference type="PROSITE" id="PS50977"/>
    </source>
</evidence>
<keyword evidence="2 4" id="KW-0238">DNA-binding</keyword>
<dbReference type="InterPro" id="IPR050109">
    <property type="entry name" value="HTH-type_TetR-like_transc_reg"/>
</dbReference>
<dbReference type="InterPro" id="IPR036271">
    <property type="entry name" value="Tet_transcr_reg_TetR-rel_C_sf"/>
</dbReference>
<evidence type="ECO:0000313" key="6">
    <source>
        <dbReference type="EMBL" id="OSY36351.1"/>
    </source>
</evidence>
<dbReference type="InterPro" id="IPR001647">
    <property type="entry name" value="HTH_TetR"/>
</dbReference>
<comment type="caution">
    <text evidence="6">The sequence shown here is derived from an EMBL/GenBank/DDBJ whole genome shotgun (WGS) entry which is preliminary data.</text>
</comment>
<dbReference type="Gene3D" id="1.10.10.60">
    <property type="entry name" value="Homeodomain-like"/>
    <property type="match status" value="1"/>
</dbReference>
<dbReference type="Pfam" id="PF02909">
    <property type="entry name" value="TetR_C_1"/>
    <property type="match status" value="1"/>
</dbReference>
<dbReference type="GO" id="GO:0045892">
    <property type="term" value="P:negative regulation of DNA-templated transcription"/>
    <property type="evidence" value="ECO:0007669"/>
    <property type="project" value="InterPro"/>
</dbReference>
<dbReference type="Pfam" id="PF00440">
    <property type="entry name" value="TetR_N"/>
    <property type="match status" value="1"/>
</dbReference>
<evidence type="ECO:0000313" key="7">
    <source>
        <dbReference type="Proteomes" id="UP000194360"/>
    </source>
</evidence>
<dbReference type="PANTHER" id="PTHR30055">
    <property type="entry name" value="HTH-TYPE TRANSCRIPTIONAL REGULATOR RUTR"/>
    <property type="match status" value="1"/>
</dbReference>
<dbReference type="Gene3D" id="1.10.357.10">
    <property type="entry name" value="Tetracycline Repressor, domain 2"/>
    <property type="match status" value="1"/>
</dbReference>
<dbReference type="GO" id="GO:0003700">
    <property type="term" value="F:DNA-binding transcription factor activity"/>
    <property type="evidence" value="ECO:0007669"/>
    <property type="project" value="TreeGrafter"/>
</dbReference>
<feature type="DNA-binding region" description="H-T-H motif" evidence="4">
    <location>
        <begin position="39"/>
        <end position="58"/>
    </location>
</feature>
<evidence type="ECO:0000256" key="3">
    <source>
        <dbReference type="ARBA" id="ARBA00023163"/>
    </source>
</evidence>
<keyword evidence="1" id="KW-0805">Transcription regulation</keyword>
<accession>A0A1Y2MML9</accession>
<dbReference type="SUPFAM" id="SSF48498">
    <property type="entry name" value="Tetracyclin repressor-like, C-terminal domain"/>
    <property type="match status" value="1"/>
</dbReference>
<dbReference type="InterPro" id="IPR004111">
    <property type="entry name" value="Repressor_TetR_C"/>
</dbReference>
<dbReference type="InterPro" id="IPR009057">
    <property type="entry name" value="Homeodomain-like_sf"/>
</dbReference>
<dbReference type="STRING" id="2074.BG845_05428"/>
<dbReference type="SUPFAM" id="SSF46689">
    <property type="entry name" value="Homeodomain-like"/>
    <property type="match status" value="1"/>
</dbReference>
<dbReference type="PANTHER" id="PTHR30055:SF151">
    <property type="entry name" value="TRANSCRIPTIONAL REGULATORY PROTEIN"/>
    <property type="match status" value="1"/>
</dbReference>
<feature type="domain" description="HTH tetR-type" evidence="5">
    <location>
        <begin position="14"/>
        <end position="76"/>
    </location>
</feature>
<keyword evidence="3" id="KW-0804">Transcription</keyword>
<evidence type="ECO:0000256" key="2">
    <source>
        <dbReference type="ARBA" id="ARBA00023125"/>
    </source>
</evidence>
<dbReference type="GO" id="GO:0000976">
    <property type="term" value="F:transcription cis-regulatory region binding"/>
    <property type="evidence" value="ECO:0007669"/>
    <property type="project" value="TreeGrafter"/>
</dbReference>
<organism evidence="6 7">
    <name type="scientific">Pseudonocardia autotrophica</name>
    <name type="common">Amycolata autotrophica</name>
    <name type="synonym">Nocardia autotrophica</name>
    <dbReference type="NCBI Taxonomy" id="2074"/>
    <lineage>
        <taxon>Bacteria</taxon>
        <taxon>Bacillati</taxon>
        <taxon>Actinomycetota</taxon>
        <taxon>Actinomycetes</taxon>
        <taxon>Pseudonocardiales</taxon>
        <taxon>Pseudonocardiaceae</taxon>
        <taxon>Pseudonocardia</taxon>
    </lineage>
</organism>
<gene>
    <name evidence="6" type="ORF">BG845_05428</name>
</gene>
<sequence length="217" mass="23626">MPSVTETESRPARRTGRPPLTDRATLLAAARELGFSDLTVGAVTARVGVKYSTFYRHFPSLESLVAALVDDVVTEDAFPDAEGRWQEQLLAFAAATFDIMAAHPGLAPAMVRLPETPDALMAAMQRLTDRLLAAGFSAEDAVLATSTAFEMGMHPWLSANGQGVGDARRRDQIIDSTRQLDPRIRAVFRDQVDNPPRSWTLRRVELVIAGLEARPAG</sequence>
<dbReference type="AlphaFoldDB" id="A0A1Y2MML9"/>
<evidence type="ECO:0000256" key="4">
    <source>
        <dbReference type="PROSITE-ProRule" id="PRU00335"/>
    </source>
</evidence>